<dbReference type="PANTHER" id="PTHR30093">
    <property type="entry name" value="GENERAL SECRETION PATHWAY PROTEIN G"/>
    <property type="match status" value="1"/>
</dbReference>
<gene>
    <name evidence="2" type="ORF">I4X03_006805</name>
</gene>
<comment type="caution">
    <text evidence="2">The sequence shown here is derived from an EMBL/GenBank/DDBJ whole genome shotgun (WGS) entry which is preliminary data.</text>
</comment>
<keyword evidence="3" id="KW-1185">Reference proteome</keyword>
<protein>
    <submittedName>
        <fullName evidence="2">Type IV pilin protein</fullName>
    </submittedName>
</protein>
<keyword evidence="1" id="KW-0472">Membrane</keyword>
<dbReference type="RefSeq" id="WP_267874031.1">
    <property type="nucleotide sequence ID" value="NZ_JAFBIL020000002.1"/>
</dbReference>
<reference evidence="2 3" key="1">
    <citation type="submission" date="2021-08" db="EMBL/GenBank/DDBJ databases">
        <title>Massilia sp. R798.</title>
        <authorList>
            <person name="Baek J.H."/>
            <person name="Jung H.S."/>
            <person name="Kim K.R."/>
            <person name="Jeon C.O."/>
        </authorList>
    </citation>
    <scope>NUCLEOTIDE SEQUENCE [LARGE SCALE GENOMIC DNA]</scope>
    <source>
        <strain evidence="2 3">R798</strain>
    </source>
</reference>
<dbReference type="Pfam" id="PF16732">
    <property type="entry name" value="ComP_DUS"/>
    <property type="match status" value="1"/>
</dbReference>
<dbReference type="EMBL" id="JAFBIL020000002">
    <property type="protein sequence ID" value="MBZ2206966.1"/>
    <property type="molecule type" value="Genomic_DNA"/>
</dbReference>
<feature type="transmembrane region" description="Helical" evidence="1">
    <location>
        <begin position="12"/>
        <end position="35"/>
    </location>
</feature>
<evidence type="ECO:0000256" key="1">
    <source>
        <dbReference type="SAM" id="Phobius"/>
    </source>
</evidence>
<dbReference type="PANTHER" id="PTHR30093:SF47">
    <property type="entry name" value="TYPE IV PILUS NON-CORE MINOR PILIN PILE"/>
    <property type="match status" value="1"/>
</dbReference>
<dbReference type="InterPro" id="IPR031982">
    <property type="entry name" value="PilE-like"/>
</dbReference>
<sequence length="149" mass="16240">MKRNGGFTLVEIMIVLAIIGILASIAYPGYAGYIARSRRIEGQMALLDIMQQQERFYALHNTYVAFSAESDDPAAQRFKWWSGGEASASAYELRGEACPNRDISDCIEVKAIPGTGQVDATFRDAQCGTLTLNSIGRRGPSGGSVRCWP</sequence>
<dbReference type="InterPro" id="IPR045584">
    <property type="entry name" value="Pilin-like"/>
</dbReference>
<evidence type="ECO:0000313" key="2">
    <source>
        <dbReference type="EMBL" id="MBZ2206966.1"/>
    </source>
</evidence>
<keyword evidence="1" id="KW-0812">Transmembrane</keyword>
<dbReference type="PROSITE" id="PS00409">
    <property type="entry name" value="PROKAR_NTER_METHYL"/>
    <property type="match status" value="1"/>
</dbReference>
<name>A0ABS7SLA2_9BURK</name>
<dbReference type="NCBIfam" id="TIGR02532">
    <property type="entry name" value="IV_pilin_GFxxxE"/>
    <property type="match status" value="1"/>
</dbReference>
<dbReference type="InterPro" id="IPR012902">
    <property type="entry name" value="N_methyl_site"/>
</dbReference>
<dbReference type="SUPFAM" id="SSF54523">
    <property type="entry name" value="Pili subunits"/>
    <property type="match status" value="1"/>
</dbReference>
<dbReference type="Gene3D" id="3.30.700.10">
    <property type="entry name" value="Glycoprotein, Type 4 Pilin"/>
    <property type="match status" value="1"/>
</dbReference>
<proteinExistence type="predicted"/>
<accession>A0ABS7SLA2</accession>
<evidence type="ECO:0000313" key="3">
    <source>
        <dbReference type="Proteomes" id="UP000809349"/>
    </source>
</evidence>
<keyword evidence="1" id="KW-1133">Transmembrane helix</keyword>
<organism evidence="2 3">
    <name type="scientific">Massilia soli</name>
    <dbReference type="NCBI Taxonomy" id="2792854"/>
    <lineage>
        <taxon>Bacteria</taxon>
        <taxon>Pseudomonadati</taxon>
        <taxon>Pseudomonadota</taxon>
        <taxon>Betaproteobacteria</taxon>
        <taxon>Burkholderiales</taxon>
        <taxon>Oxalobacteraceae</taxon>
        <taxon>Telluria group</taxon>
        <taxon>Massilia</taxon>
    </lineage>
</organism>
<dbReference type="Pfam" id="PF07963">
    <property type="entry name" value="N_methyl"/>
    <property type="match status" value="1"/>
</dbReference>
<dbReference type="Proteomes" id="UP000809349">
    <property type="component" value="Unassembled WGS sequence"/>
</dbReference>